<dbReference type="PANTHER" id="PTHR47585">
    <property type="match status" value="1"/>
</dbReference>
<comment type="caution">
    <text evidence="3">The sequence shown here is derived from an EMBL/GenBank/DDBJ whole genome shotgun (WGS) entry which is preliminary data.</text>
</comment>
<evidence type="ECO:0000259" key="1">
    <source>
        <dbReference type="Pfam" id="PF07287"/>
    </source>
</evidence>
<evidence type="ECO:0000313" key="3">
    <source>
        <dbReference type="EMBL" id="NMV38081.1"/>
    </source>
</evidence>
<feature type="domain" description="AtuA-like ferredoxin-fold" evidence="2">
    <location>
        <begin position="484"/>
        <end position="581"/>
    </location>
</feature>
<dbReference type="AlphaFoldDB" id="A0A848NSG5"/>
<dbReference type="InterPro" id="IPR010839">
    <property type="entry name" value="AtuA_N"/>
</dbReference>
<dbReference type="Pfam" id="PF07287">
    <property type="entry name" value="AtuA"/>
    <property type="match status" value="1"/>
</dbReference>
<name>A0A848NSG5_9RALS</name>
<feature type="domain" description="Acyclic terpene utilisation N-terminal" evidence="1">
    <location>
        <begin position="6"/>
        <end position="445"/>
    </location>
</feature>
<evidence type="ECO:0000313" key="4">
    <source>
        <dbReference type="Proteomes" id="UP000575469"/>
    </source>
</evidence>
<protein>
    <submittedName>
        <fullName evidence="3">DUF1446 domain-containing protein</fullName>
    </submittedName>
</protein>
<proteinExistence type="predicted"/>
<reference evidence="3 4" key="1">
    <citation type="submission" date="2020-04" db="EMBL/GenBank/DDBJ databases">
        <title>Ralstonia insidiosa genome sequencing and assembly.</title>
        <authorList>
            <person name="Martins R.C.R."/>
            <person name="Perdigao-Neto L.V."/>
            <person name="Levin A.S.S."/>
            <person name="Costa S.F."/>
        </authorList>
    </citation>
    <scope>NUCLEOTIDE SEQUENCE [LARGE SCALE GENOMIC DNA]</scope>
    <source>
        <strain evidence="3 4">5047</strain>
    </source>
</reference>
<dbReference type="Pfam" id="PF23544">
    <property type="entry name" value="AtuA_ferredoxin"/>
    <property type="match status" value="1"/>
</dbReference>
<evidence type="ECO:0000259" key="2">
    <source>
        <dbReference type="Pfam" id="PF23544"/>
    </source>
</evidence>
<organism evidence="3 4">
    <name type="scientific">Ralstonia insidiosa</name>
    <dbReference type="NCBI Taxonomy" id="190721"/>
    <lineage>
        <taxon>Bacteria</taxon>
        <taxon>Pseudomonadati</taxon>
        <taxon>Pseudomonadota</taxon>
        <taxon>Betaproteobacteria</taxon>
        <taxon>Burkholderiales</taxon>
        <taxon>Burkholderiaceae</taxon>
        <taxon>Ralstonia</taxon>
    </lineage>
</organism>
<dbReference type="InterPro" id="IPR056362">
    <property type="entry name" value="AtuA-like_ferredoxin_dom"/>
</dbReference>
<sequence>MVQRPIVIGNFSAYLGDRYTALDEMMNCGNVDVLVGDYLAEITLANFVARYRADHTQGYVPYFIDQVRPHLRDIARRGIRIVVNAGALNPEGLAKALRAEIAQAGVALRVAHVDGDDIVDRLPELQGAGHAMQHLDTGAPLASWGHEPIAANAYLGGWGIASALQAGADIVVCGRVTDASLVVGPCAWWHGWRRNDWNALAGAVVAGHIIECGVQAAGANFTGFRSIPGLVEGGFPIAEVAADGSCVVTKDPNRGGAMTTDTATAQLVYEIQGPMYLNPDVTTDLSEVKLAQVGKDRVAVSGAIGSPPPATTKVAVFAPIGWQIVLYVFVTGLHIEEKIALLEAQVRHLTAEAEIDQLVFTQIGTSAANPGTQGEATVTLRIMATARDRNALAPARFSSKIYSLYTSSIPGFFHDTGAFRVTEPSPRTEYWPALLPMSELRHRAVLEDGRVIVIEPPSESTLPHQPTHPEPASMAPMGSTRALPLGAIAYARSGDKGGNSNLGIWVVDDRAWPWLRQTLSSDMLRKLVPEWEGHDIVRHEFPHLRAVHFIVRGLLGNGGSSNLRFDQVGKAVGEYVLAKTVEIPVALVDALGT</sequence>
<dbReference type="Proteomes" id="UP000575469">
    <property type="component" value="Unassembled WGS sequence"/>
</dbReference>
<dbReference type="PANTHER" id="PTHR47585:SF1">
    <property type="entry name" value="DUF1446 DOMAIN-CONTAINING PROTEIN"/>
    <property type="match status" value="1"/>
</dbReference>
<accession>A0A848NSG5</accession>
<dbReference type="EMBL" id="JABBZM010000007">
    <property type="protein sequence ID" value="NMV38081.1"/>
    <property type="molecule type" value="Genomic_DNA"/>
</dbReference>
<gene>
    <name evidence="3" type="ORF">HGR00_09185</name>
</gene>